<dbReference type="EMBL" id="UINC01115054">
    <property type="protein sequence ID" value="SVC85800.1"/>
    <property type="molecule type" value="Genomic_DNA"/>
</dbReference>
<sequence length="41" mass="4645">MLVLLHLHQLGHSPLTLAMLFVLYEFFGMVTNLFGGWLGAR</sequence>
<protein>
    <submittedName>
        <fullName evidence="2">Uncharacterized protein</fullName>
    </submittedName>
</protein>
<keyword evidence="1" id="KW-0812">Transmembrane</keyword>
<keyword evidence="1" id="KW-1133">Transmembrane helix</keyword>
<reference evidence="2" key="1">
    <citation type="submission" date="2018-05" db="EMBL/GenBank/DDBJ databases">
        <authorList>
            <person name="Lanie J.A."/>
            <person name="Ng W.-L."/>
            <person name="Kazmierczak K.M."/>
            <person name="Andrzejewski T.M."/>
            <person name="Davidsen T.M."/>
            <person name="Wayne K.J."/>
            <person name="Tettelin H."/>
            <person name="Glass J.I."/>
            <person name="Rusch D."/>
            <person name="Podicherti R."/>
            <person name="Tsui H.-C.T."/>
            <person name="Winkler M.E."/>
        </authorList>
    </citation>
    <scope>NUCLEOTIDE SEQUENCE</scope>
</reference>
<dbReference type="PANTHER" id="PTHR23547">
    <property type="entry name" value="MAJOR FACILITATOR SUPERFAMILY DOMAIN, GENERAL SUBSTRATE TRANSPORTER"/>
    <property type="match status" value="1"/>
</dbReference>
<dbReference type="AlphaFoldDB" id="A0A382QLJ7"/>
<name>A0A382QLJ7_9ZZZZ</name>
<gene>
    <name evidence="2" type="ORF">METZ01_LOCUS338654</name>
</gene>
<keyword evidence="1" id="KW-0472">Membrane</keyword>
<proteinExistence type="predicted"/>
<organism evidence="2">
    <name type="scientific">marine metagenome</name>
    <dbReference type="NCBI Taxonomy" id="408172"/>
    <lineage>
        <taxon>unclassified sequences</taxon>
        <taxon>metagenomes</taxon>
        <taxon>ecological metagenomes</taxon>
    </lineage>
</organism>
<dbReference type="PANTHER" id="PTHR23547:SF1">
    <property type="entry name" value="MAJOR FACILITATOR SUPERFAMILY MFS_1"/>
    <property type="match status" value="1"/>
</dbReference>
<accession>A0A382QLJ7</accession>
<dbReference type="InterPro" id="IPR047769">
    <property type="entry name" value="MFS_ArsJ"/>
</dbReference>
<evidence type="ECO:0000313" key="2">
    <source>
        <dbReference type="EMBL" id="SVC85800.1"/>
    </source>
</evidence>
<feature type="transmembrane region" description="Helical" evidence="1">
    <location>
        <begin position="15"/>
        <end position="40"/>
    </location>
</feature>
<evidence type="ECO:0000256" key="1">
    <source>
        <dbReference type="SAM" id="Phobius"/>
    </source>
</evidence>
<feature type="non-terminal residue" evidence="2">
    <location>
        <position position="41"/>
    </location>
</feature>